<comment type="caution">
    <text evidence="1">The sequence shown here is derived from an EMBL/GenBank/DDBJ whole genome shotgun (WGS) entry which is preliminary data.</text>
</comment>
<accession>R2QTE4</accession>
<dbReference type="EMBL" id="ASWF01000001">
    <property type="protein sequence ID" value="EOT82044.1"/>
    <property type="molecule type" value="Genomic_DNA"/>
</dbReference>
<dbReference type="AlphaFoldDB" id="R2QTE4"/>
<evidence type="ECO:0000313" key="2">
    <source>
        <dbReference type="EMBL" id="EOT82044.1"/>
    </source>
</evidence>
<reference evidence="1 3" key="1">
    <citation type="submission" date="2013-02" db="EMBL/GenBank/DDBJ databases">
        <title>The Genome Sequence of Enterococcus raffinosus ATCC_49464.</title>
        <authorList>
            <consortium name="The Broad Institute Genome Sequencing Platform"/>
            <consortium name="The Broad Institute Genome Sequencing Center for Infectious Disease"/>
            <person name="Earl A.M."/>
            <person name="Gilmore M.S."/>
            <person name="Lebreton F."/>
            <person name="Walker B."/>
            <person name="Young S.K."/>
            <person name="Zeng Q."/>
            <person name="Gargeya S."/>
            <person name="Fitzgerald M."/>
            <person name="Haas B."/>
            <person name="Abouelleil A."/>
            <person name="Alvarado L."/>
            <person name="Arachchi H.M."/>
            <person name="Berlin A.M."/>
            <person name="Chapman S.B."/>
            <person name="Dewar J."/>
            <person name="Goldberg J."/>
            <person name="Griggs A."/>
            <person name="Gujja S."/>
            <person name="Hansen M."/>
            <person name="Howarth C."/>
            <person name="Imamovic A."/>
            <person name="Larimer J."/>
            <person name="McCowan C."/>
            <person name="Murphy C."/>
            <person name="Neiman D."/>
            <person name="Pearson M."/>
            <person name="Priest M."/>
            <person name="Roberts A."/>
            <person name="Saif S."/>
            <person name="Shea T."/>
            <person name="Sisk P."/>
            <person name="Sykes S."/>
            <person name="Wortman J."/>
            <person name="Nusbaum C."/>
            <person name="Birren B."/>
        </authorList>
    </citation>
    <scope>NUCLEOTIDE SEQUENCE [LARGE SCALE GENOMIC DNA]</scope>
    <source>
        <strain evidence="1 3">ATCC 49464</strain>
    </source>
</reference>
<organism evidence="1 3">
    <name type="scientific">Enterococcus raffinosus ATCC 49464</name>
    <dbReference type="NCBI Taxonomy" id="1158602"/>
    <lineage>
        <taxon>Bacteria</taxon>
        <taxon>Bacillati</taxon>
        <taxon>Bacillota</taxon>
        <taxon>Bacilli</taxon>
        <taxon>Lactobacillales</taxon>
        <taxon>Enterococcaceae</taxon>
        <taxon>Enterococcus</taxon>
    </lineage>
</organism>
<evidence type="ECO:0000313" key="1">
    <source>
        <dbReference type="EMBL" id="EOH74865.1"/>
    </source>
</evidence>
<gene>
    <name evidence="2" type="ORF">I590_00469</name>
    <name evidence="1" type="ORF">UAK_03729</name>
</gene>
<dbReference type="Proteomes" id="UP000014158">
    <property type="component" value="Unassembled WGS sequence"/>
</dbReference>
<evidence type="ECO:0000313" key="3">
    <source>
        <dbReference type="Proteomes" id="UP000013877"/>
    </source>
</evidence>
<proteinExistence type="predicted"/>
<dbReference type="EMBL" id="AJAL01000020">
    <property type="protein sequence ID" value="EOH74865.1"/>
    <property type="molecule type" value="Genomic_DNA"/>
</dbReference>
<dbReference type="PATRIC" id="fig|1158602.3.peg.3727"/>
<dbReference type="HOGENOM" id="CLU_057669_3_0_9"/>
<dbReference type="Proteomes" id="UP000013877">
    <property type="component" value="Unassembled WGS sequence"/>
</dbReference>
<reference evidence="2 4" key="2">
    <citation type="submission" date="2013-03" db="EMBL/GenBank/DDBJ databases">
        <title>The Genome Sequence of Enterococcus raffinosus ATCC_49464 (PacBio/Illumina hybrid assembly).</title>
        <authorList>
            <consortium name="The Broad Institute Genomics Platform"/>
            <consortium name="The Broad Institute Genome Sequencing Center for Infectious Disease"/>
            <person name="Earl A."/>
            <person name="Russ C."/>
            <person name="Gilmore M."/>
            <person name="Surin D."/>
            <person name="Walker B."/>
            <person name="Young S."/>
            <person name="Zeng Q."/>
            <person name="Gargeya S."/>
            <person name="Fitzgerald M."/>
            <person name="Haas B."/>
            <person name="Abouelleil A."/>
            <person name="Allen A.W."/>
            <person name="Alvarado L."/>
            <person name="Arachchi H.M."/>
            <person name="Berlin A.M."/>
            <person name="Chapman S.B."/>
            <person name="Gainer-Dewar J."/>
            <person name="Goldberg J."/>
            <person name="Griggs A."/>
            <person name="Gujja S."/>
            <person name="Hansen M."/>
            <person name="Howarth C."/>
            <person name="Imamovic A."/>
            <person name="Ireland A."/>
            <person name="Larimer J."/>
            <person name="McCowan C."/>
            <person name="Murphy C."/>
            <person name="Pearson M."/>
            <person name="Poon T.W."/>
            <person name="Priest M."/>
            <person name="Roberts A."/>
            <person name="Saif S."/>
            <person name="Shea T."/>
            <person name="Sisk P."/>
            <person name="Sykes S."/>
            <person name="Wortman J."/>
            <person name="Nusbaum C."/>
            <person name="Birren B."/>
        </authorList>
    </citation>
    <scope>NUCLEOTIDE SEQUENCE [LARGE SCALE GENOMIC DNA]</scope>
    <source>
        <strain evidence="2 4">ATCC 49464</strain>
    </source>
</reference>
<keyword evidence="4" id="KW-1185">Reference proteome</keyword>
<sequence>MLNGGVNIEAVKLGQRQIFLMKKENLTKRVQLFYAKNKNMEHFIQYMVAILVRDSLSKGTFTEPLKNLIREVYLTLEPNDTMRQYSPFFKAFFNGSEWKQLIKKLFKNESAYFAYTEEARLYSSYLEESGTLNNRREGLIYHVETIFEDAEGKKHKLTIPDTDPTKDEALTANILRTLSTLTVFETGGVRKFVEFISYKTPGMTIATAFNSRKAEKAAQAAKEEKDEAGLFQKEQNKTVQIRKLFKKQRTETQKFRH</sequence>
<protein>
    <submittedName>
        <fullName evidence="1">Uncharacterized protein</fullName>
    </submittedName>
</protein>
<evidence type="ECO:0000313" key="4">
    <source>
        <dbReference type="Proteomes" id="UP000014158"/>
    </source>
</evidence>
<name>R2QTE4_9ENTE</name>
<dbReference type="eggNOG" id="ENOG5032E0J">
    <property type="taxonomic scope" value="Bacteria"/>
</dbReference>